<gene>
    <name evidence="1" type="ORF">GA0061103_6582</name>
</gene>
<proteinExistence type="predicted"/>
<dbReference type="AlphaFoldDB" id="A0A1C3WXU3"/>
<reference evidence="2" key="1">
    <citation type="submission" date="2016-08" db="EMBL/GenBank/DDBJ databases">
        <authorList>
            <person name="Varghese N."/>
            <person name="Submissions Spin"/>
        </authorList>
    </citation>
    <scope>NUCLEOTIDE SEQUENCE [LARGE SCALE GENOMIC DNA]</scope>
    <source>
        <strain evidence="2">HAMBI 2975</strain>
    </source>
</reference>
<keyword evidence="2" id="KW-1185">Reference proteome</keyword>
<organism evidence="1 2">
    <name type="scientific">Rhizobium multihospitium</name>
    <dbReference type="NCBI Taxonomy" id="410764"/>
    <lineage>
        <taxon>Bacteria</taxon>
        <taxon>Pseudomonadati</taxon>
        <taxon>Pseudomonadota</taxon>
        <taxon>Alphaproteobacteria</taxon>
        <taxon>Hyphomicrobiales</taxon>
        <taxon>Rhizobiaceae</taxon>
        <taxon>Rhizobium/Agrobacterium group</taxon>
        <taxon>Rhizobium</taxon>
    </lineage>
</organism>
<evidence type="ECO:0000313" key="2">
    <source>
        <dbReference type="Proteomes" id="UP000199101"/>
    </source>
</evidence>
<protein>
    <recommendedName>
        <fullName evidence="3">LysE type translocator</fullName>
    </recommendedName>
</protein>
<accession>A0A1C3WXU3</accession>
<name>A0A1C3WXU3_9HYPH</name>
<evidence type="ECO:0000313" key="1">
    <source>
        <dbReference type="EMBL" id="SCB44813.1"/>
    </source>
</evidence>
<sequence>MSLELYAAFIAATVALVLPPGPNAAPITANSIAYGRRFRSQSLEQARQRSSKLC</sequence>
<dbReference type="EMBL" id="FMAG01000008">
    <property type="protein sequence ID" value="SCB44813.1"/>
    <property type="molecule type" value="Genomic_DNA"/>
</dbReference>
<evidence type="ECO:0008006" key="3">
    <source>
        <dbReference type="Google" id="ProtNLM"/>
    </source>
</evidence>
<dbReference type="Proteomes" id="UP000199101">
    <property type="component" value="Unassembled WGS sequence"/>
</dbReference>